<gene>
    <name evidence="2" type="ORF">HJG59_000855</name>
</gene>
<feature type="compositionally biased region" description="Basic and acidic residues" evidence="1">
    <location>
        <begin position="115"/>
        <end position="145"/>
    </location>
</feature>
<keyword evidence="2" id="KW-0675">Receptor</keyword>
<dbReference type="GO" id="GO:0016020">
    <property type="term" value="C:membrane"/>
    <property type="evidence" value="ECO:0007669"/>
    <property type="project" value="TreeGrafter"/>
</dbReference>
<feature type="compositionally biased region" description="Low complexity" evidence="1">
    <location>
        <begin position="1197"/>
        <end position="1211"/>
    </location>
</feature>
<feature type="region of interest" description="Disordered" evidence="1">
    <location>
        <begin position="732"/>
        <end position="762"/>
    </location>
</feature>
<dbReference type="GO" id="GO:0006641">
    <property type="term" value="P:triglyceride metabolic process"/>
    <property type="evidence" value="ECO:0007669"/>
    <property type="project" value="TreeGrafter"/>
</dbReference>
<proteinExistence type="predicted"/>
<feature type="compositionally biased region" description="Acidic residues" evidence="1">
    <location>
        <begin position="783"/>
        <end position="794"/>
    </location>
</feature>
<organism evidence="2 3">
    <name type="scientific">Molossus molossus</name>
    <name type="common">Pallas' mastiff bat</name>
    <name type="synonym">Vespertilio molossus</name>
    <dbReference type="NCBI Taxonomy" id="27622"/>
    <lineage>
        <taxon>Eukaryota</taxon>
        <taxon>Metazoa</taxon>
        <taxon>Chordata</taxon>
        <taxon>Craniata</taxon>
        <taxon>Vertebrata</taxon>
        <taxon>Euteleostomi</taxon>
        <taxon>Mammalia</taxon>
        <taxon>Eutheria</taxon>
        <taxon>Laurasiatheria</taxon>
        <taxon>Chiroptera</taxon>
        <taxon>Yangochiroptera</taxon>
        <taxon>Molossidae</taxon>
        <taxon>Molossus</taxon>
    </lineage>
</organism>
<feature type="compositionally biased region" description="Pro residues" evidence="1">
    <location>
        <begin position="1256"/>
        <end position="1265"/>
    </location>
</feature>
<evidence type="ECO:0000313" key="3">
    <source>
        <dbReference type="Proteomes" id="UP000550707"/>
    </source>
</evidence>
<feature type="region of interest" description="Disordered" evidence="1">
    <location>
        <begin position="1197"/>
        <end position="1299"/>
    </location>
</feature>
<feature type="compositionally biased region" description="Basic and acidic residues" evidence="1">
    <location>
        <begin position="312"/>
        <end position="332"/>
    </location>
</feature>
<feature type="compositionally biased region" description="Basic and acidic residues" evidence="1">
    <location>
        <begin position="1131"/>
        <end position="1149"/>
    </location>
</feature>
<feature type="compositionally biased region" description="Polar residues" evidence="1">
    <location>
        <begin position="334"/>
        <end position="347"/>
    </location>
</feature>
<feature type="compositionally biased region" description="Basic and acidic residues" evidence="1">
    <location>
        <begin position="665"/>
        <end position="682"/>
    </location>
</feature>
<dbReference type="GO" id="GO:0030229">
    <property type="term" value="F:very-low-density lipoprotein particle receptor activity"/>
    <property type="evidence" value="ECO:0007669"/>
    <property type="project" value="TreeGrafter"/>
</dbReference>
<dbReference type="InterPro" id="IPR026158">
    <property type="entry name" value="ApolipoprotB_rcpt"/>
</dbReference>
<dbReference type="InParanoid" id="A0A7J8IX87"/>
<dbReference type="PANTHER" id="PTHR15964:SF0">
    <property type="entry name" value="APOLIPOPROTEIN B RECEPTOR"/>
    <property type="match status" value="1"/>
</dbReference>
<reference evidence="2 3" key="1">
    <citation type="journal article" date="2020" name="Nature">
        <title>Six reference-quality genomes reveal evolution of bat adaptations.</title>
        <authorList>
            <person name="Jebb D."/>
            <person name="Huang Z."/>
            <person name="Pippel M."/>
            <person name="Hughes G.M."/>
            <person name="Lavrichenko K."/>
            <person name="Devanna P."/>
            <person name="Winkler S."/>
            <person name="Jermiin L.S."/>
            <person name="Skirmuntt E.C."/>
            <person name="Katzourakis A."/>
            <person name="Burkitt-Gray L."/>
            <person name="Ray D.A."/>
            <person name="Sullivan K.A.M."/>
            <person name="Roscito J.G."/>
            <person name="Kirilenko B.M."/>
            <person name="Davalos L.M."/>
            <person name="Corthals A.P."/>
            <person name="Power M.L."/>
            <person name="Jones G."/>
            <person name="Ransome R.D."/>
            <person name="Dechmann D.K.N."/>
            <person name="Locatelli A.G."/>
            <person name="Puechmaille S.J."/>
            <person name="Fedrigo O."/>
            <person name="Jarvis E.D."/>
            <person name="Hiller M."/>
            <person name="Vernes S.C."/>
            <person name="Myers E.W."/>
            <person name="Teeling E.C."/>
        </authorList>
    </citation>
    <scope>NUCLEOTIDE SEQUENCE [LARGE SCALE GENOMIC DNA]</scope>
    <source>
        <strain evidence="2">MMolMol1</strain>
        <tissue evidence="2">Muscle</tissue>
    </source>
</reference>
<feature type="compositionally biased region" description="Low complexity" evidence="1">
    <location>
        <begin position="102"/>
        <end position="114"/>
    </location>
</feature>
<dbReference type="OrthoDB" id="9450656at2759"/>
<feature type="compositionally biased region" description="Basic and acidic residues" evidence="1">
    <location>
        <begin position="544"/>
        <end position="557"/>
    </location>
</feature>
<sequence>MDFLRLHLPGLHQALRGTLDSISTFVSYLLGDEVPTAERREAWAAEALGEVAAGRRGSTVEEEAQEALEGVGSSQSQGDGGLRGPGEARLHQEGSSATEQTWSWGDGSSQGSQGDRQDSGVREATKASRCQEPRAPLEARKKSEAESESGGDRSSQAQENQEYNEQEENREETLRTWEQGEEVVEEEEVRTREPGGGRGVESGWIWHREPEGKAGAHEQKAVRDGRDSEQTVKEAAAEEIQEASAKEAGREEEVVAVVRDGQSARAQGTQEPGAEFEDGATLGREEVRMTSDRREAWTISAWEEAGATSGQEECRTISGREEARTTLGREEAWITSSGEEAWTTSGQEECRTISGQEEARTTLGREEAWITSSGEEAWTTSGQEECRTISGQEEAQTTLDREEAWITSGGEEAWTTSAWEEAGATSGQEEGRTTSSREKGSTTSGQEECRTISDQEEAWTTLGREEAWITSGGEEGRTTASREEGRTTLGQEEAWTTSAWEEGRTVSGQEEGRTTSSREEGRTTSGWEETWTILGRQEVGTTSGRKEAGTTFGREEVTASSGVGEGRITSDIEAADLPGVRETEYGAVPGNRSPEGTGSLWALEEASKGAQEEEVGENREAEVSLFPKQTQALRTEGMGGAAKGQTAGKEDAESQASEWEAGEGFEGRADQDGKEAKGRQDSEVGAAQARLEEVVQAQEAEEKESCRDIEAEFSQDKVANEAEGDADFEAVLEASPEKEFKKSEEEAQMGREELGVECGGPEHKVTEVQELGLIGGLQTPVEPPEEGQVAEDELWSTPALGREETEGSLEASTRPMGCVKPGAEAWGSQRKGDVERGIAQEERVGSGEGAEEAAGGRGSALPQVPEAGGAWEEAKEAGCGAGSQELGGRHGAEGGTGQSVGESDARDASDEEAEAAVPWEAGGTPDRVWRPEEAALSFQDSEDTRAGSLAAEVVENKAASDEKAAGTGEGPEREAGEAWDGAFGRGWGSEGREAPVRGEELREAAEGENRGGQELGLESSAEEEVTGRGGQVEAFEAREGEPGVGWVEVGEFVVAEEGCGTDGFTLGSQVARAEGTMAIVEAEGLPEGLVLLEKEAGIWQAREQGQNSEGQCGDHSPEGEAQMPCDVEDAEVTRHQRAEAEEIDAKDLEDFQGQEGQSTNQDPEEAEPGLGEEAAGSAGGDAHGIWSEALLPVSRLDVSVPRSRVLLSRSSSQRRSRPSFRRIPTPEQQKEPASPPPEEELSAPEQRLLQPEEPPEPSPPRPEGTPVPARRRPLGYGFGLAHSGMMQELQTRLGRPKPQ</sequence>
<feature type="compositionally biased region" description="Basic and acidic residues" evidence="1">
    <location>
        <begin position="735"/>
        <end position="762"/>
    </location>
</feature>
<dbReference type="EMBL" id="JACASF010000003">
    <property type="protein sequence ID" value="KAF6488729.1"/>
    <property type="molecule type" value="Genomic_DNA"/>
</dbReference>
<feature type="compositionally biased region" description="Basic and acidic residues" evidence="1">
    <location>
        <begin position="206"/>
        <end position="233"/>
    </location>
</feature>
<feature type="compositionally biased region" description="Basic and acidic residues" evidence="1">
    <location>
        <begin position="357"/>
        <end position="368"/>
    </location>
</feature>
<keyword evidence="2" id="KW-0449">Lipoprotein</keyword>
<feature type="compositionally biased region" description="Basic and acidic residues" evidence="1">
    <location>
        <begin position="605"/>
        <end position="622"/>
    </location>
</feature>
<feature type="compositionally biased region" description="Polar residues" evidence="1">
    <location>
        <begin position="488"/>
        <end position="499"/>
    </location>
</feature>
<feature type="region of interest" description="Disordered" evidence="1">
    <location>
        <begin position="776"/>
        <end position="1043"/>
    </location>
</feature>
<feature type="compositionally biased region" description="Basic and acidic residues" evidence="1">
    <location>
        <begin position="954"/>
        <end position="976"/>
    </location>
</feature>
<evidence type="ECO:0000313" key="2">
    <source>
        <dbReference type="EMBL" id="KAF6488729.1"/>
    </source>
</evidence>
<name>A0A7J8IX87_MOLMO</name>
<feature type="region of interest" description="Disordered" evidence="1">
    <location>
        <begin position="305"/>
        <end position="686"/>
    </location>
</feature>
<feature type="region of interest" description="Disordered" evidence="1">
    <location>
        <begin position="1102"/>
        <end position="1182"/>
    </location>
</feature>
<protein>
    <submittedName>
        <fullName evidence="2">Apolipoprotein B receptor</fullName>
    </submittedName>
</protein>
<comment type="caution">
    <text evidence="2">The sequence shown here is derived from an EMBL/GenBank/DDBJ whole genome shotgun (WGS) entry which is preliminary data.</text>
</comment>
<evidence type="ECO:0000256" key="1">
    <source>
        <dbReference type="SAM" id="MobiDB-lite"/>
    </source>
</evidence>
<feature type="compositionally biased region" description="Basic and acidic residues" evidence="1">
    <location>
        <begin position="283"/>
        <end position="292"/>
    </location>
</feature>
<feature type="compositionally biased region" description="Low complexity" evidence="1">
    <location>
        <begin position="410"/>
        <end position="426"/>
    </location>
</feature>
<feature type="region of interest" description="Disordered" evidence="1">
    <location>
        <begin position="54"/>
        <end position="233"/>
    </location>
</feature>
<feature type="compositionally biased region" description="Polar residues" evidence="1">
    <location>
        <begin position="370"/>
        <end position="398"/>
    </location>
</feature>
<accession>A0A7J8IX87</accession>
<dbReference type="Proteomes" id="UP000550707">
    <property type="component" value="Unassembled WGS sequence"/>
</dbReference>
<feature type="region of interest" description="Disordered" evidence="1">
    <location>
        <begin position="258"/>
        <end position="292"/>
    </location>
</feature>
<dbReference type="GO" id="GO:0006869">
    <property type="term" value="P:lipid transport"/>
    <property type="evidence" value="ECO:0007669"/>
    <property type="project" value="InterPro"/>
</dbReference>
<dbReference type="PANTHER" id="PTHR15964">
    <property type="entry name" value="APOLIPOPROTEIN B48 RECEPTOR"/>
    <property type="match status" value="1"/>
</dbReference>
<feature type="compositionally biased region" description="Basic and acidic residues" evidence="1">
    <location>
        <begin position="990"/>
        <end position="1011"/>
    </location>
</feature>
<feature type="compositionally biased region" description="Basic and acidic residues" evidence="1">
    <location>
        <begin position="429"/>
        <end position="440"/>
    </location>
</feature>
<feature type="compositionally biased region" description="Basic and acidic residues" evidence="1">
    <location>
        <begin position="474"/>
        <end position="486"/>
    </location>
</feature>
<feature type="compositionally biased region" description="Basic and acidic residues" evidence="1">
    <location>
        <begin position="830"/>
        <end position="845"/>
    </location>
</feature>
<keyword evidence="3" id="KW-1185">Reference proteome</keyword>
<feature type="compositionally biased region" description="Acidic residues" evidence="1">
    <location>
        <begin position="179"/>
        <end position="188"/>
    </location>
</feature>
<feature type="compositionally biased region" description="Basic and acidic residues" evidence="1">
    <location>
        <begin position="510"/>
        <end position="522"/>
    </location>
</feature>